<dbReference type="Proteomes" id="UP000031443">
    <property type="component" value="Unassembled WGS sequence"/>
</dbReference>
<protein>
    <submittedName>
        <fullName evidence="1">Uncharacterized protein</fullName>
    </submittedName>
</protein>
<accession>M7B253</accession>
<keyword evidence="2" id="KW-1185">Reference proteome</keyword>
<organism evidence="1 2">
    <name type="scientific">Chelonia mydas</name>
    <name type="common">Green sea-turtle</name>
    <name type="synonym">Chelonia agassizi</name>
    <dbReference type="NCBI Taxonomy" id="8469"/>
    <lineage>
        <taxon>Eukaryota</taxon>
        <taxon>Metazoa</taxon>
        <taxon>Chordata</taxon>
        <taxon>Craniata</taxon>
        <taxon>Vertebrata</taxon>
        <taxon>Euteleostomi</taxon>
        <taxon>Archelosauria</taxon>
        <taxon>Testudinata</taxon>
        <taxon>Testudines</taxon>
        <taxon>Cryptodira</taxon>
        <taxon>Durocryptodira</taxon>
        <taxon>Americhelydia</taxon>
        <taxon>Chelonioidea</taxon>
        <taxon>Cheloniidae</taxon>
        <taxon>Chelonia</taxon>
    </lineage>
</organism>
<gene>
    <name evidence="1" type="ORF">UY3_11728</name>
</gene>
<evidence type="ECO:0000313" key="2">
    <source>
        <dbReference type="Proteomes" id="UP000031443"/>
    </source>
</evidence>
<dbReference type="AlphaFoldDB" id="M7B253"/>
<name>M7B253_CHEMY</name>
<reference evidence="2" key="1">
    <citation type="journal article" date="2013" name="Nat. Genet.">
        <title>The draft genomes of soft-shell turtle and green sea turtle yield insights into the development and evolution of the turtle-specific body plan.</title>
        <authorList>
            <person name="Wang Z."/>
            <person name="Pascual-Anaya J."/>
            <person name="Zadissa A."/>
            <person name="Li W."/>
            <person name="Niimura Y."/>
            <person name="Huang Z."/>
            <person name="Li C."/>
            <person name="White S."/>
            <person name="Xiong Z."/>
            <person name="Fang D."/>
            <person name="Wang B."/>
            <person name="Ming Y."/>
            <person name="Chen Y."/>
            <person name="Zheng Y."/>
            <person name="Kuraku S."/>
            <person name="Pignatelli M."/>
            <person name="Herrero J."/>
            <person name="Beal K."/>
            <person name="Nozawa M."/>
            <person name="Li Q."/>
            <person name="Wang J."/>
            <person name="Zhang H."/>
            <person name="Yu L."/>
            <person name="Shigenobu S."/>
            <person name="Wang J."/>
            <person name="Liu J."/>
            <person name="Flicek P."/>
            <person name="Searle S."/>
            <person name="Wang J."/>
            <person name="Kuratani S."/>
            <person name="Yin Y."/>
            <person name="Aken B."/>
            <person name="Zhang G."/>
            <person name="Irie N."/>
        </authorList>
    </citation>
    <scope>NUCLEOTIDE SEQUENCE [LARGE SCALE GENOMIC DNA]</scope>
</reference>
<sequence>MLRLERLLLDCKVYVHTTDLTVAQLYRCSCAPGMSTLQTSADTSYIVMKPVQSTEPAQLFTIITSIASTGLTIFQYLQNRKKSRGEHDNFLEVRLLWDIARTNSRLLVVFMELLQTVERCFWD</sequence>
<evidence type="ECO:0000313" key="1">
    <source>
        <dbReference type="EMBL" id="EMP31144.1"/>
    </source>
</evidence>
<dbReference type="EMBL" id="KB546685">
    <property type="protein sequence ID" value="EMP31144.1"/>
    <property type="molecule type" value="Genomic_DNA"/>
</dbReference>
<proteinExistence type="predicted"/>